<feature type="region of interest" description="Disordered" evidence="1">
    <location>
        <begin position="39"/>
        <end position="67"/>
    </location>
</feature>
<feature type="region of interest" description="Disordered" evidence="1">
    <location>
        <begin position="80"/>
        <end position="224"/>
    </location>
</feature>
<feature type="compositionally biased region" description="Low complexity" evidence="1">
    <location>
        <begin position="162"/>
        <end position="181"/>
    </location>
</feature>
<dbReference type="AlphaFoldDB" id="E1Z595"/>
<feature type="compositionally biased region" description="Low complexity" evidence="1">
    <location>
        <begin position="82"/>
        <end position="100"/>
    </location>
</feature>
<dbReference type="InterPro" id="IPR016024">
    <property type="entry name" value="ARM-type_fold"/>
</dbReference>
<dbReference type="Proteomes" id="UP000008141">
    <property type="component" value="Unassembled WGS sequence"/>
</dbReference>
<feature type="compositionally biased region" description="Low complexity" evidence="1">
    <location>
        <begin position="188"/>
        <end position="208"/>
    </location>
</feature>
<reference evidence="2 3" key="1">
    <citation type="journal article" date="2010" name="Plant Cell">
        <title>The Chlorella variabilis NC64A genome reveals adaptation to photosymbiosis, coevolution with viruses, and cryptic sex.</title>
        <authorList>
            <person name="Blanc G."/>
            <person name="Duncan G."/>
            <person name="Agarkova I."/>
            <person name="Borodovsky M."/>
            <person name="Gurnon J."/>
            <person name="Kuo A."/>
            <person name="Lindquist E."/>
            <person name="Lucas S."/>
            <person name="Pangilinan J."/>
            <person name="Polle J."/>
            <person name="Salamov A."/>
            <person name="Terry A."/>
            <person name="Yamada T."/>
            <person name="Dunigan D.D."/>
            <person name="Grigoriev I.V."/>
            <person name="Claverie J.M."/>
            <person name="Van Etten J.L."/>
        </authorList>
    </citation>
    <scope>NUCLEOTIDE SEQUENCE [LARGE SCALE GENOMIC DNA]</scope>
    <source>
        <strain evidence="2 3">NC64A</strain>
    </source>
</reference>
<evidence type="ECO:0000313" key="2">
    <source>
        <dbReference type="EMBL" id="EFN59191.1"/>
    </source>
</evidence>
<dbReference type="RefSeq" id="XP_005851293.1">
    <property type="nucleotide sequence ID" value="XM_005851231.1"/>
</dbReference>
<feature type="region of interest" description="Disordered" evidence="1">
    <location>
        <begin position="1"/>
        <end position="20"/>
    </location>
</feature>
<dbReference type="Gene3D" id="1.25.10.10">
    <property type="entry name" value="Leucine-rich Repeat Variant"/>
    <property type="match status" value="1"/>
</dbReference>
<sequence>MGPPGTVPIKHRNLEPAASVGGRAEPLIAAAVNAFVAEAGGPPVSPELDGNSGQKQQSADAEAIDAKAIEVAEDLQPRRRAVAAAAPATEGEAEAGEGAPVDTAEARVPSGAAETDKEVAAAEAAVEAADGDSLQPPEEVLPQAESSHDPLLPADGSESRMGSVSAADGAAAAAGQASELGGRQGDHSAAAAGSMPGEAAETGCEAGADSGRSSFQEPAEEGSQVALLPPAEVSLKQPRLSQLSSFLSCTSSRAGGDNGETVSKRQTPSIPPEAGQLPQLDFGAAAAELVLLPRSKLLPLAHPEQALADAAGMLGRQAGQEVPTLLTALLTLRRVAIHHHLLLGDSLEDVVALLMECLHGGDAAVGQAATLALLDLLVSFGSAMLRHCENRTMPQYSCLLGLLLAASCGRTPAIRHYANEALRHMAERLNQLKVIRLLEAYLDHPQAAVRSKAAEHLMRCTYRRPDDTTPPRSPARPASPVIKWRG</sequence>
<accession>E1Z595</accession>
<proteinExistence type="predicted"/>
<gene>
    <name evidence="2" type="ORF">CHLNCDRAFT_138101</name>
</gene>
<dbReference type="KEGG" id="cvr:CHLNCDRAFT_138101"/>
<dbReference type="InParanoid" id="E1Z595"/>
<dbReference type="SUPFAM" id="SSF48371">
    <property type="entry name" value="ARM repeat"/>
    <property type="match status" value="1"/>
</dbReference>
<dbReference type="InterPro" id="IPR011989">
    <property type="entry name" value="ARM-like"/>
</dbReference>
<evidence type="ECO:0000256" key="1">
    <source>
        <dbReference type="SAM" id="MobiDB-lite"/>
    </source>
</evidence>
<protein>
    <submittedName>
        <fullName evidence="2">Uncharacterized protein</fullName>
    </submittedName>
</protein>
<dbReference type="GeneID" id="17358442"/>
<dbReference type="EMBL" id="GL433836">
    <property type="protein sequence ID" value="EFN59191.1"/>
    <property type="molecule type" value="Genomic_DNA"/>
</dbReference>
<evidence type="ECO:0000313" key="3">
    <source>
        <dbReference type="Proteomes" id="UP000008141"/>
    </source>
</evidence>
<feature type="region of interest" description="Disordered" evidence="1">
    <location>
        <begin position="463"/>
        <end position="486"/>
    </location>
</feature>
<name>E1Z595_CHLVA</name>
<feature type="region of interest" description="Disordered" evidence="1">
    <location>
        <begin position="251"/>
        <end position="277"/>
    </location>
</feature>
<keyword evidence="3" id="KW-1185">Reference proteome</keyword>
<dbReference type="OrthoDB" id="513144at2759"/>
<organism evidence="3">
    <name type="scientific">Chlorella variabilis</name>
    <name type="common">Green alga</name>
    <dbReference type="NCBI Taxonomy" id="554065"/>
    <lineage>
        <taxon>Eukaryota</taxon>
        <taxon>Viridiplantae</taxon>
        <taxon>Chlorophyta</taxon>
        <taxon>core chlorophytes</taxon>
        <taxon>Trebouxiophyceae</taxon>
        <taxon>Chlorellales</taxon>
        <taxon>Chlorellaceae</taxon>
        <taxon>Chlorella clade</taxon>
        <taxon>Chlorella</taxon>
    </lineage>
</organism>